<accession>A0A2A5WBB5</accession>
<name>A0A2A5WBB5_9GAMM</name>
<dbReference type="SUPFAM" id="SSF69118">
    <property type="entry name" value="AhpD-like"/>
    <property type="match status" value="3"/>
</dbReference>
<feature type="domain" description="Carboxymuconolactone decarboxylase-like" evidence="3">
    <location>
        <begin position="275"/>
        <end position="347"/>
    </location>
</feature>
<evidence type="ECO:0000313" key="4">
    <source>
        <dbReference type="EMBL" id="PDH33769.1"/>
    </source>
</evidence>
<feature type="domain" description="Carboxymuconolactone decarboxylase-like" evidence="3">
    <location>
        <begin position="47"/>
        <end position="129"/>
    </location>
</feature>
<evidence type="ECO:0000313" key="5">
    <source>
        <dbReference type="Proteomes" id="UP000219329"/>
    </source>
</evidence>
<feature type="domain" description="Carboxymuconolactone decarboxylase-like" evidence="3">
    <location>
        <begin position="166"/>
        <end position="248"/>
    </location>
</feature>
<protein>
    <recommendedName>
        <fullName evidence="3">Carboxymuconolactone decarboxylase-like domain-containing protein</fullName>
    </recommendedName>
</protein>
<dbReference type="AlphaFoldDB" id="A0A2A5WBB5"/>
<organism evidence="4 5">
    <name type="scientific">OM182 bacterium MED-G28</name>
    <dbReference type="NCBI Taxonomy" id="1986256"/>
    <lineage>
        <taxon>Bacteria</taxon>
        <taxon>Pseudomonadati</taxon>
        <taxon>Pseudomonadota</taxon>
        <taxon>Gammaproteobacteria</taxon>
        <taxon>OMG group</taxon>
        <taxon>OM182 clade</taxon>
    </lineage>
</organism>
<reference evidence="4 5" key="1">
    <citation type="submission" date="2017-08" db="EMBL/GenBank/DDBJ databases">
        <title>Fine stratification of microbial communities through a metagenomic profile of the photic zone.</title>
        <authorList>
            <person name="Haro-Moreno J.M."/>
            <person name="Lopez-Perez M."/>
            <person name="De La Torre J."/>
            <person name="Picazo A."/>
            <person name="Camacho A."/>
            <person name="Rodriguez-Valera F."/>
        </authorList>
    </citation>
    <scope>NUCLEOTIDE SEQUENCE [LARGE SCALE GENOMIC DNA]</scope>
    <source>
        <strain evidence="4">MED-G28</strain>
    </source>
</reference>
<evidence type="ECO:0000256" key="2">
    <source>
        <dbReference type="SAM" id="SignalP"/>
    </source>
</evidence>
<dbReference type="Proteomes" id="UP000219329">
    <property type="component" value="Unassembled WGS sequence"/>
</dbReference>
<dbReference type="InterPro" id="IPR003779">
    <property type="entry name" value="CMD-like"/>
</dbReference>
<dbReference type="InterPro" id="IPR029032">
    <property type="entry name" value="AhpD-like"/>
</dbReference>
<feature type="region of interest" description="Disordered" evidence="1">
    <location>
        <begin position="134"/>
        <end position="156"/>
    </location>
</feature>
<feature type="chain" id="PRO_5013241266" description="Carboxymuconolactone decarboxylase-like domain-containing protein" evidence="2">
    <location>
        <begin position="32"/>
        <end position="361"/>
    </location>
</feature>
<dbReference type="PANTHER" id="PTHR33570:SF2">
    <property type="entry name" value="CARBOXYMUCONOLACTONE DECARBOXYLASE-LIKE DOMAIN-CONTAINING PROTEIN"/>
    <property type="match status" value="1"/>
</dbReference>
<dbReference type="Pfam" id="PF02627">
    <property type="entry name" value="CMD"/>
    <property type="match status" value="3"/>
</dbReference>
<gene>
    <name evidence="4" type="ORF">CNF02_06990</name>
</gene>
<evidence type="ECO:0000259" key="3">
    <source>
        <dbReference type="Pfam" id="PF02627"/>
    </source>
</evidence>
<dbReference type="EMBL" id="NTJZ01000006">
    <property type="protein sequence ID" value="PDH33769.1"/>
    <property type="molecule type" value="Genomic_DNA"/>
</dbReference>
<comment type="caution">
    <text evidence="4">The sequence shown here is derived from an EMBL/GenBank/DDBJ whole genome shotgun (WGS) entry which is preliminary data.</text>
</comment>
<dbReference type="PANTHER" id="PTHR33570">
    <property type="entry name" value="4-CARBOXYMUCONOLACTONE DECARBOXYLASE FAMILY PROTEIN"/>
    <property type="match status" value="1"/>
</dbReference>
<evidence type="ECO:0000256" key="1">
    <source>
        <dbReference type="SAM" id="MobiDB-lite"/>
    </source>
</evidence>
<sequence length="361" mass="39730">MLNLEFILNLKVHLRLLAALAAPLLCATAFAQQPPPPPGAYDAAPYLGQIRNTYVYGDIWERSGLSSRDRSMITVAVNQALYATNELRLHMGRALDNGVTQAEISEIIGHVLWYSGFPTGVNAARVAAEVFEERGLPTQPPGASSRQPPVDPELEFPSAYPQTPYLRDLLNQVLYAETWERNELSPRDRSMITVAVGTALYASSEVRYHVGRALDNGVTQEEISEIITHVTFYSGFPTGVNAARVTAEVFEARGLPMGDERFPAAPYLDVLIDGLVYGETWTREQLSVRDRSLATIAVTLGNYQTDQLRVHLRRGLDNGLTTQEIAELIAQVTLYSGFPSGVNASRVFVGVLQERGMPLPD</sequence>
<dbReference type="GO" id="GO:0051920">
    <property type="term" value="F:peroxiredoxin activity"/>
    <property type="evidence" value="ECO:0007669"/>
    <property type="project" value="InterPro"/>
</dbReference>
<dbReference type="InterPro" id="IPR052512">
    <property type="entry name" value="4CMD/NDH-1_regulator"/>
</dbReference>
<feature type="signal peptide" evidence="2">
    <location>
        <begin position="1"/>
        <end position="31"/>
    </location>
</feature>
<proteinExistence type="predicted"/>
<keyword evidence="2" id="KW-0732">Signal</keyword>
<dbReference type="Gene3D" id="1.20.1290.10">
    <property type="entry name" value="AhpD-like"/>
    <property type="match status" value="3"/>
</dbReference>